<proteinExistence type="predicted"/>
<protein>
    <submittedName>
        <fullName evidence="2">Uncharacterized protein</fullName>
    </submittedName>
</protein>
<evidence type="ECO:0000313" key="2">
    <source>
        <dbReference type="WBParaSite" id="JU765_v2.g13745.t1"/>
    </source>
</evidence>
<organism evidence="1 2">
    <name type="scientific">Panagrolaimus sp. JU765</name>
    <dbReference type="NCBI Taxonomy" id="591449"/>
    <lineage>
        <taxon>Eukaryota</taxon>
        <taxon>Metazoa</taxon>
        <taxon>Ecdysozoa</taxon>
        <taxon>Nematoda</taxon>
        <taxon>Chromadorea</taxon>
        <taxon>Rhabditida</taxon>
        <taxon>Tylenchina</taxon>
        <taxon>Panagrolaimomorpha</taxon>
        <taxon>Panagrolaimoidea</taxon>
        <taxon>Panagrolaimidae</taxon>
        <taxon>Panagrolaimus</taxon>
    </lineage>
</organism>
<dbReference type="Proteomes" id="UP000887576">
    <property type="component" value="Unplaced"/>
</dbReference>
<accession>A0AC34Q8C5</accession>
<evidence type="ECO:0000313" key="1">
    <source>
        <dbReference type="Proteomes" id="UP000887576"/>
    </source>
</evidence>
<name>A0AC34Q8C5_9BILA</name>
<reference evidence="2" key="1">
    <citation type="submission" date="2022-11" db="UniProtKB">
        <authorList>
            <consortium name="WormBaseParasite"/>
        </authorList>
    </citation>
    <scope>IDENTIFICATION</scope>
</reference>
<dbReference type="WBParaSite" id="JU765_v2.g13745.t1">
    <property type="protein sequence ID" value="JU765_v2.g13745.t1"/>
    <property type="gene ID" value="JU765_v2.g13745"/>
</dbReference>
<sequence>MSSAQVLSSRINELKGAISGLNFSIIFLLVMTTAYVVIRGLDLFLFLNRWRKEKVEATADNSSKKSKKKKKKTKKPLKTGEKKKKKQKTKSSKSSKSQSTLASSTKTKSTKDATSKSTTKSGISTKTVTTTTKSTKTKNKDEKGKKKKTLFDFGKKHENEKASQDVDGIEKRKKPRHRNVKKKSRQPKSDPFEESRKQLEEKNTVDQIPT</sequence>